<evidence type="ECO:0000313" key="2">
    <source>
        <dbReference type="EMBL" id="KAG8050430.1"/>
    </source>
</evidence>
<comment type="caution">
    <text evidence="2">The sequence shown here is derived from an EMBL/GenBank/DDBJ whole genome shotgun (WGS) entry which is preliminary data.</text>
</comment>
<name>A0A8J5V3U7_ZIZPA</name>
<organism evidence="2 3">
    <name type="scientific">Zizania palustris</name>
    <name type="common">Northern wild rice</name>
    <dbReference type="NCBI Taxonomy" id="103762"/>
    <lineage>
        <taxon>Eukaryota</taxon>
        <taxon>Viridiplantae</taxon>
        <taxon>Streptophyta</taxon>
        <taxon>Embryophyta</taxon>
        <taxon>Tracheophyta</taxon>
        <taxon>Spermatophyta</taxon>
        <taxon>Magnoliopsida</taxon>
        <taxon>Liliopsida</taxon>
        <taxon>Poales</taxon>
        <taxon>Poaceae</taxon>
        <taxon>BOP clade</taxon>
        <taxon>Oryzoideae</taxon>
        <taxon>Oryzeae</taxon>
        <taxon>Zizaniinae</taxon>
        <taxon>Zizania</taxon>
    </lineage>
</organism>
<dbReference type="Proteomes" id="UP000729402">
    <property type="component" value="Unassembled WGS sequence"/>
</dbReference>
<protein>
    <submittedName>
        <fullName evidence="2">Uncharacterized protein</fullName>
    </submittedName>
</protein>
<dbReference type="AlphaFoldDB" id="A0A8J5V3U7"/>
<gene>
    <name evidence="2" type="ORF">GUJ93_ZPchr0009g2259</name>
</gene>
<dbReference type="EMBL" id="JAAALK010000289">
    <property type="protein sequence ID" value="KAG8050430.1"/>
    <property type="molecule type" value="Genomic_DNA"/>
</dbReference>
<evidence type="ECO:0000313" key="3">
    <source>
        <dbReference type="Proteomes" id="UP000729402"/>
    </source>
</evidence>
<accession>A0A8J5V3U7</accession>
<reference evidence="2" key="1">
    <citation type="journal article" date="2021" name="bioRxiv">
        <title>Whole Genome Assembly and Annotation of Northern Wild Rice, Zizania palustris L., Supports a Whole Genome Duplication in the Zizania Genus.</title>
        <authorList>
            <person name="Haas M."/>
            <person name="Kono T."/>
            <person name="Macchietto M."/>
            <person name="Millas R."/>
            <person name="McGilp L."/>
            <person name="Shao M."/>
            <person name="Duquette J."/>
            <person name="Hirsch C.N."/>
            <person name="Kimball J."/>
        </authorList>
    </citation>
    <scope>NUCLEOTIDE SEQUENCE</scope>
    <source>
        <tissue evidence="2">Fresh leaf tissue</tissue>
    </source>
</reference>
<proteinExistence type="predicted"/>
<sequence length="203" mass="22212">MAKEHAQAQAQAHHCPPRAAVVRPVQRPSRGRALLPARAVQRSSRVVLLVQRPCRVVLLVQRPSRVLLPARAAKRPSRVLLPARAAKRPSRVLLPARAAKHPSRVLLPAHAVKRPSRVLVPARAVQRPGHAVPGSRPPPSPRRRAVARGRVVALGRKVTRPIRAARVAALPVQRRQRGSRTRWARKQAGSRGKAVQQASPSES</sequence>
<feature type="region of interest" description="Disordered" evidence="1">
    <location>
        <begin position="170"/>
        <end position="203"/>
    </location>
</feature>
<reference evidence="2" key="2">
    <citation type="submission" date="2021-02" db="EMBL/GenBank/DDBJ databases">
        <authorList>
            <person name="Kimball J.A."/>
            <person name="Haas M.W."/>
            <person name="Macchietto M."/>
            <person name="Kono T."/>
            <person name="Duquette J."/>
            <person name="Shao M."/>
        </authorList>
    </citation>
    <scope>NUCLEOTIDE SEQUENCE</scope>
    <source>
        <tissue evidence="2">Fresh leaf tissue</tissue>
    </source>
</reference>
<keyword evidence="3" id="KW-1185">Reference proteome</keyword>
<feature type="compositionally biased region" description="Basic residues" evidence="1">
    <location>
        <begin position="174"/>
        <end position="185"/>
    </location>
</feature>
<feature type="region of interest" description="Disordered" evidence="1">
    <location>
        <begin position="126"/>
        <end position="147"/>
    </location>
</feature>
<evidence type="ECO:0000256" key="1">
    <source>
        <dbReference type="SAM" id="MobiDB-lite"/>
    </source>
</evidence>